<protein>
    <submittedName>
        <fullName evidence="2">Tetratricopeptide repeat protein</fullName>
    </submittedName>
</protein>
<proteinExistence type="predicted"/>
<feature type="repeat" description="TPR" evidence="1">
    <location>
        <begin position="234"/>
        <end position="267"/>
    </location>
</feature>
<dbReference type="Proteomes" id="UP000256561">
    <property type="component" value="Unassembled WGS sequence"/>
</dbReference>
<feature type="repeat" description="TPR" evidence="1">
    <location>
        <begin position="302"/>
        <end position="335"/>
    </location>
</feature>
<dbReference type="InterPro" id="IPR019734">
    <property type="entry name" value="TPR_rpt"/>
</dbReference>
<sequence length="388" mass="44715">MGYRILFVCCLLIGLLGCSKSTPDIKTTEIPTLKDSLFPDYTLFSLESEQEIFGLEDKAQNFVREAVWPFANDESSIRGLLRQIFDHSEMGLLYRSEANTTANETFLNQSANCLSLSIMTYAMAESAGFKAQFYEVQIPEYWTRREGYSLLNGHINLRLRLADEIGTTRLYDEFVDVDFDPQVIRNHFPRIPISKNLVVAMYYTNKGADALIANSYSQAYAYFRRAAVMEPEFASVWVNLGVLYRIKGDFEASEASYHQALAINDENLTAWENLAILYQHMQQPERAEEILASVERKRQDNPFYHFILGEQAFDEGLYDEALAHYRKAMRIDKNRHEVLFGMGKTFYELGDISKAKDYLEMAARKAISEQDEQRYLSKLSVLQSKNMM</sequence>
<dbReference type="EMBL" id="QRHA01000015">
    <property type="protein sequence ID" value="RDV24065.1"/>
    <property type="molecule type" value="Genomic_DNA"/>
</dbReference>
<organism evidence="2 3">
    <name type="scientific">Alteromonas aestuariivivens</name>
    <dbReference type="NCBI Taxonomy" id="1938339"/>
    <lineage>
        <taxon>Bacteria</taxon>
        <taxon>Pseudomonadati</taxon>
        <taxon>Pseudomonadota</taxon>
        <taxon>Gammaproteobacteria</taxon>
        <taxon>Alteromonadales</taxon>
        <taxon>Alteromonadaceae</taxon>
        <taxon>Alteromonas/Salinimonas group</taxon>
        <taxon>Alteromonas</taxon>
    </lineage>
</organism>
<dbReference type="InterPro" id="IPR011990">
    <property type="entry name" value="TPR-like_helical_dom_sf"/>
</dbReference>
<evidence type="ECO:0000313" key="2">
    <source>
        <dbReference type="EMBL" id="RDV24065.1"/>
    </source>
</evidence>
<gene>
    <name evidence="2" type="ORF">DXV75_15995</name>
</gene>
<dbReference type="OrthoDB" id="5801251at2"/>
<keyword evidence="1" id="KW-0802">TPR repeat</keyword>
<dbReference type="PANTHER" id="PTHR12558:SF13">
    <property type="entry name" value="CELL DIVISION CYCLE PROTEIN 27 HOMOLOG"/>
    <property type="match status" value="1"/>
</dbReference>
<dbReference type="Gene3D" id="1.25.40.10">
    <property type="entry name" value="Tetratricopeptide repeat domain"/>
    <property type="match status" value="1"/>
</dbReference>
<dbReference type="AlphaFoldDB" id="A0A3D8M3D2"/>
<accession>A0A3D8M3D2</accession>
<evidence type="ECO:0000313" key="3">
    <source>
        <dbReference type="Proteomes" id="UP000256561"/>
    </source>
</evidence>
<comment type="caution">
    <text evidence="2">The sequence shown here is derived from an EMBL/GenBank/DDBJ whole genome shotgun (WGS) entry which is preliminary data.</text>
</comment>
<keyword evidence="3" id="KW-1185">Reference proteome</keyword>
<feature type="repeat" description="TPR" evidence="1">
    <location>
        <begin position="200"/>
        <end position="233"/>
    </location>
</feature>
<dbReference type="PROSITE" id="PS50005">
    <property type="entry name" value="TPR"/>
    <property type="match status" value="3"/>
</dbReference>
<dbReference type="PANTHER" id="PTHR12558">
    <property type="entry name" value="CELL DIVISION CYCLE 16,23,27"/>
    <property type="match status" value="1"/>
</dbReference>
<dbReference type="SMART" id="SM00028">
    <property type="entry name" value="TPR"/>
    <property type="match status" value="5"/>
</dbReference>
<evidence type="ECO:0000256" key="1">
    <source>
        <dbReference type="PROSITE-ProRule" id="PRU00339"/>
    </source>
</evidence>
<reference evidence="3" key="1">
    <citation type="submission" date="2018-08" db="EMBL/GenBank/DDBJ databases">
        <authorList>
            <person name="Zhang J."/>
            <person name="Du Z.-J."/>
        </authorList>
    </citation>
    <scope>NUCLEOTIDE SEQUENCE [LARGE SCALE GENOMIC DNA]</scope>
    <source>
        <strain evidence="3">KCTC 52655</strain>
    </source>
</reference>
<name>A0A3D8M3D2_9ALTE</name>
<dbReference type="Pfam" id="PF14559">
    <property type="entry name" value="TPR_19"/>
    <property type="match status" value="2"/>
</dbReference>
<dbReference type="SUPFAM" id="SSF48452">
    <property type="entry name" value="TPR-like"/>
    <property type="match status" value="1"/>
</dbReference>
<dbReference type="RefSeq" id="WP_115594436.1">
    <property type="nucleotide sequence ID" value="NZ_QRHA01000015.1"/>
</dbReference>
<dbReference type="PROSITE" id="PS51257">
    <property type="entry name" value="PROKAR_LIPOPROTEIN"/>
    <property type="match status" value="1"/>
</dbReference>